<sequence length="40" mass="4804">MPQWCIKCLPFVISIRPNIIQYQKKLLALQLLHQFHLKSI</sequence>
<reference evidence="1" key="2">
    <citation type="journal article" date="2015" name="Data Brief">
        <title>Shoot transcriptome of the giant reed, Arundo donax.</title>
        <authorList>
            <person name="Barrero R.A."/>
            <person name="Guerrero F.D."/>
            <person name="Moolhuijzen P."/>
            <person name="Goolsby J.A."/>
            <person name="Tidwell J."/>
            <person name="Bellgard S.E."/>
            <person name="Bellgard M.I."/>
        </authorList>
    </citation>
    <scope>NUCLEOTIDE SEQUENCE</scope>
    <source>
        <tissue evidence="1">Shoot tissue taken approximately 20 cm above the soil surface</tissue>
    </source>
</reference>
<organism evidence="1">
    <name type="scientific">Arundo donax</name>
    <name type="common">Giant reed</name>
    <name type="synonym">Donax arundinaceus</name>
    <dbReference type="NCBI Taxonomy" id="35708"/>
    <lineage>
        <taxon>Eukaryota</taxon>
        <taxon>Viridiplantae</taxon>
        <taxon>Streptophyta</taxon>
        <taxon>Embryophyta</taxon>
        <taxon>Tracheophyta</taxon>
        <taxon>Spermatophyta</taxon>
        <taxon>Magnoliopsida</taxon>
        <taxon>Liliopsida</taxon>
        <taxon>Poales</taxon>
        <taxon>Poaceae</taxon>
        <taxon>PACMAD clade</taxon>
        <taxon>Arundinoideae</taxon>
        <taxon>Arundineae</taxon>
        <taxon>Arundo</taxon>
    </lineage>
</organism>
<dbReference type="AlphaFoldDB" id="A0A0A9GPG8"/>
<name>A0A0A9GPG8_ARUDO</name>
<accession>A0A0A9GPG8</accession>
<proteinExistence type="predicted"/>
<dbReference type="EMBL" id="GBRH01173460">
    <property type="protein sequence ID" value="JAE24436.1"/>
    <property type="molecule type" value="Transcribed_RNA"/>
</dbReference>
<evidence type="ECO:0000313" key="1">
    <source>
        <dbReference type="EMBL" id="JAE24436.1"/>
    </source>
</evidence>
<reference evidence="1" key="1">
    <citation type="submission" date="2014-09" db="EMBL/GenBank/DDBJ databases">
        <authorList>
            <person name="Magalhaes I.L.F."/>
            <person name="Oliveira U."/>
            <person name="Santos F.R."/>
            <person name="Vidigal T.H.D.A."/>
            <person name="Brescovit A.D."/>
            <person name="Santos A.J."/>
        </authorList>
    </citation>
    <scope>NUCLEOTIDE SEQUENCE</scope>
    <source>
        <tissue evidence="1">Shoot tissue taken approximately 20 cm above the soil surface</tissue>
    </source>
</reference>
<protein>
    <submittedName>
        <fullName evidence="1">Uncharacterized protein</fullName>
    </submittedName>
</protein>